<keyword evidence="2" id="KW-0653">Protein transport</keyword>
<feature type="domain" description="Vacuolar protein sorting-associated protein 54 N-terminal" evidence="5">
    <location>
        <begin position="81"/>
        <end position="381"/>
    </location>
</feature>
<dbReference type="AlphaFoldDB" id="A0A0D2MFW4"/>
<protein>
    <recommendedName>
        <fullName evidence="5">Vacuolar protein sorting-associated protein 54 N-terminal domain-containing protein</fullName>
    </recommendedName>
</protein>
<keyword evidence="3" id="KW-0175">Coiled coil</keyword>
<evidence type="ECO:0000256" key="2">
    <source>
        <dbReference type="ARBA" id="ARBA00022927"/>
    </source>
</evidence>
<dbReference type="STRING" id="145388.A0A0D2MFW4"/>
<dbReference type="InterPro" id="IPR019515">
    <property type="entry name" value="VPS54_N"/>
</dbReference>
<sequence>MDEITRSLKSFSEAIDGTFSTLATKATTGIATGLKAAVPLPRPPAARQPLNGGAAAARPAPQITDEEREAAQKRSDAALAALDQGYFSQSFDPLAHELAALAEDAKQDDVDAVVERLTAAVDVVSAKLKRHVLKHQDKLIQGVTNVTSVDGDVKAAFVMVQASRQQLRMAAEEVAAQMQVVGATRKKQRLMGALELASRVKQARDLHHSLKSYQESGEFGEAILQCAECHQQLDAGGPLAQLRAAPELRALVQRHYYDTLARLDAALQRCCAEFSAEGYSKMLEGYLLQGIAPAALAGKVLTAFKETVHDAAVRVVRGTVLASKAAAADAAAARAAQLLDGSASFPQLCRQLPAAAVRPCLQQLSELLFEIVASYQLMAEFHEANQQAQAQQKQQHGEQQQQQQQGGGADGGQMEAVQAATRGLLQAVAGALRAGRAEVADAAAVKLRELLLVPEMARGDEVMQVVGWSEALAAVGDAFVGGPSGLRTALTGCYGALLEGYHRSNMESLRHLLAAEQWGALPGGGGGGGIERAVRAGPIAAAAAEWAGRDLQGWLESGNPFAGIQSSADFAAAGDVAPGGAGAVAGARTSTASSRRVLAWLRNYAALLAPLPAQRAQAWRHISELFDNYLLACFVLFSGVTLETLAWQVRPRR</sequence>
<dbReference type="GO" id="GO:0015031">
    <property type="term" value="P:protein transport"/>
    <property type="evidence" value="ECO:0007669"/>
    <property type="project" value="UniProtKB-KW"/>
</dbReference>
<dbReference type="GO" id="GO:0000149">
    <property type="term" value="F:SNARE binding"/>
    <property type="evidence" value="ECO:0007669"/>
    <property type="project" value="TreeGrafter"/>
</dbReference>
<evidence type="ECO:0000256" key="1">
    <source>
        <dbReference type="ARBA" id="ARBA00022448"/>
    </source>
</evidence>
<dbReference type="Pfam" id="PF10475">
    <property type="entry name" value="Vps54_N"/>
    <property type="match status" value="1"/>
</dbReference>
<gene>
    <name evidence="6" type="ORF">MNEG_5947</name>
</gene>
<dbReference type="GO" id="GO:0032456">
    <property type="term" value="P:endocytic recycling"/>
    <property type="evidence" value="ECO:0007669"/>
    <property type="project" value="InterPro"/>
</dbReference>
<proteinExistence type="predicted"/>
<dbReference type="GO" id="GO:1990745">
    <property type="term" value="C:EARP complex"/>
    <property type="evidence" value="ECO:0007669"/>
    <property type="project" value="InterPro"/>
</dbReference>
<feature type="region of interest" description="Disordered" evidence="4">
    <location>
        <begin position="387"/>
        <end position="413"/>
    </location>
</feature>
<organism evidence="6 7">
    <name type="scientific">Monoraphidium neglectum</name>
    <dbReference type="NCBI Taxonomy" id="145388"/>
    <lineage>
        <taxon>Eukaryota</taxon>
        <taxon>Viridiplantae</taxon>
        <taxon>Chlorophyta</taxon>
        <taxon>core chlorophytes</taxon>
        <taxon>Chlorophyceae</taxon>
        <taxon>CS clade</taxon>
        <taxon>Sphaeropleales</taxon>
        <taxon>Selenastraceae</taxon>
        <taxon>Monoraphidium</taxon>
    </lineage>
</organism>
<dbReference type="GO" id="GO:0005829">
    <property type="term" value="C:cytosol"/>
    <property type="evidence" value="ECO:0007669"/>
    <property type="project" value="GOC"/>
</dbReference>
<name>A0A0D2MFW4_9CHLO</name>
<dbReference type="PANTHER" id="PTHR13258">
    <property type="entry name" value="SYNDETIN"/>
    <property type="match status" value="1"/>
</dbReference>
<dbReference type="EMBL" id="KK101143">
    <property type="protein sequence ID" value="KIZ02015.1"/>
    <property type="molecule type" value="Genomic_DNA"/>
</dbReference>
<evidence type="ECO:0000313" key="7">
    <source>
        <dbReference type="Proteomes" id="UP000054498"/>
    </source>
</evidence>
<keyword evidence="1" id="KW-0813">Transport</keyword>
<evidence type="ECO:0000256" key="3">
    <source>
        <dbReference type="ARBA" id="ARBA00023054"/>
    </source>
</evidence>
<feature type="compositionally biased region" description="Low complexity" evidence="4">
    <location>
        <begin position="387"/>
        <end position="404"/>
    </location>
</feature>
<accession>A0A0D2MFW4</accession>
<dbReference type="GeneID" id="25738824"/>
<feature type="region of interest" description="Disordered" evidence="4">
    <location>
        <begin position="39"/>
        <end position="74"/>
    </location>
</feature>
<dbReference type="Proteomes" id="UP000054498">
    <property type="component" value="Unassembled WGS sequence"/>
</dbReference>
<reference evidence="6 7" key="1">
    <citation type="journal article" date="2013" name="BMC Genomics">
        <title>Reconstruction of the lipid metabolism for the microalga Monoraphidium neglectum from its genome sequence reveals characteristics suitable for biofuel production.</title>
        <authorList>
            <person name="Bogen C."/>
            <person name="Al-Dilaimi A."/>
            <person name="Albersmeier A."/>
            <person name="Wichmann J."/>
            <person name="Grundmann M."/>
            <person name="Rupp O."/>
            <person name="Lauersen K.J."/>
            <person name="Blifernez-Klassen O."/>
            <person name="Kalinowski J."/>
            <person name="Goesmann A."/>
            <person name="Mussgnug J.H."/>
            <person name="Kruse O."/>
        </authorList>
    </citation>
    <scope>NUCLEOTIDE SEQUENCE [LARGE SCALE GENOMIC DNA]</scope>
    <source>
        <strain evidence="6 7">SAG 48.87</strain>
    </source>
</reference>
<dbReference type="GO" id="GO:0042147">
    <property type="term" value="P:retrograde transport, endosome to Golgi"/>
    <property type="evidence" value="ECO:0007669"/>
    <property type="project" value="InterPro"/>
</dbReference>
<evidence type="ECO:0000313" key="6">
    <source>
        <dbReference type="EMBL" id="KIZ02015.1"/>
    </source>
</evidence>
<evidence type="ECO:0000259" key="5">
    <source>
        <dbReference type="Pfam" id="PF10475"/>
    </source>
</evidence>
<keyword evidence="7" id="KW-1185">Reference proteome</keyword>
<dbReference type="InterPro" id="IPR040047">
    <property type="entry name" value="VPS50"/>
</dbReference>
<evidence type="ECO:0000256" key="4">
    <source>
        <dbReference type="SAM" id="MobiDB-lite"/>
    </source>
</evidence>
<dbReference type="PANTHER" id="PTHR13258:SF0">
    <property type="entry name" value="SYNDETIN"/>
    <property type="match status" value="1"/>
</dbReference>
<dbReference type="KEGG" id="mng:MNEG_5947"/>
<dbReference type="OrthoDB" id="10263345at2759"/>
<dbReference type="RefSeq" id="XP_013901034.1">
    <property type="nucleotide sequence ID" value="XM_014045580.1"/>
</dbReference>